<evidence type="ECO:0000313" key="3">
    <source>
        <dbReference type="Proteomes" id="UP000823611"/>
    </source>
</evidence>
<feature type="transmembrane region" description="Helical" evidence="1">
    <location>
        <begin position="31"/>
        <end position="51"/>
    </location>
</feature>
<comment type="caution">
    <text evidence="2">The sequence shown here is derived from an EMBL/GenBank/DDBJ whole genome shotgun (WGS) entry which is preliminary data.</text>
</comment>
<name>A0A9D9DXQ1_9FIRM</name>
<keyword evidence="1" id="KW-1133">Transmembrane helix</keyword>
<dbReference type="AlphaFoldDB" id="A0A9D9DXQ1"/>
<gene>
    <name evidence="2" type="ORF">IAC55_08530</name>
</gene>
<keyword evidence="1" id="KW-0472">Membrane</keyword>
<evidence type="ECO:0000313" key="2">
    <source>
        <dbReference type="EMBL" id="MBO8435348.1"/>
    </source>
</evidence>
<reference evidence="2" key="2">
    <citation type="journal article" date="2021" name="PeerJ">
        <title>Extensive microbial diversity within the chicken gut microbiome revealed by metagenomics and culture.</title>
        <authorList>
            <person name="Gilroy R."/>
            <person name="Ravi A."/>
            <person name="Getino M."/>
            <person name="Pursley I."/>
            <person name="Horton D.L."/>
            <person name="Alikhan N.F."/>
            <person name="Baker D."/>
            <person name="Gharbi K."/>
            <person name="Hall N."/>
            <person name="Watson M."/>
            <person name="Adriaenssens E.M."/>
            <person name="Foster-Nyarko E."/>
            <person name="Jarju S."/>
            <person name="Secka A."/>
            <person name="Antonio M."/>
            <person name="Oren A."/>
            <person name="Chaudhuri R.R."/>
            <person name="La Ragione R."/>
            <person name="Hildebrand F."/>
            <person name="Pallen M.J."/>
        </authorList>
    </citation>
    <scope>NUCLEOTIDE SEQUENCE</scope>
    <source>
        <strain evidence="2">F6-4510</strain>
    </source>
</reference>
<sequence>MKIINILMGIIVAVLCLMGIVYVASGNFAINTVWLVIIVLSIIASTVSYIANRKK</sequence>
<reference evidence="2" key="1">
    <citation type="submission" date="2020-10" db="EMBL/GenBank/DDBJ databases">
        <authorList>
            <person name="Gilroy R."/>
        </authorList>
    </citation>
    <scope>NUCLEOTIDE SEQUENCE</scope>
    <source>
        <strain evidence="2">F6-4510</strain>
    </source>
</reference>
<accession>A0A9D9DXQ1</accession>
<evidence type="ECO:0000256" key="1">
    <source>
        <dbReference type="SAM" id="Phobius"/>
    </source>
</evidence>
<dbReference type="Proteomes" id="UP000823611">
    <property type="component" value="Unassembled WGS sequence"/>
</dbReference>
<protein>
    <submittedName>
        <fullName evidence="2">Uncharacterized protein</fullName>
    </submittedName>
</protein>
<feature type="transmembrane region" description="Helical" evidence="1">
    <location>
        <begin position="7"/>
        <end position="25"/>
    </location>
</feature>
<organism evidence="2 3">
    <name type="scientific">Candidatus Fimicola merdigallinarum</name>
    <dbReference type="NCBI Taxonomy" id="2840819"/>
    <lineage>
        <taxon>Bacteria</taxon>
        <taxon>Bacillati</taxon>
        <taxon>Bacillota</taxon>
        <taxon>Clostridia</taxon>
        <taxon>Lachnospirales</taxon>
        <taxon>Lachnospiraceae</taxon>
        <taxon>Lachnospiraceae incertae sedis</taxon>
        <taxon>Candidatus Fimicola</taxon>
    </lineage>
</organism>
<dbReference type="EMBL" id="JADIMX010000168">
    <property type="protein sequence ID" value="MBO8435348.1"/>
    <property type="molecule type" value="Genomic_DNA"/>
</dbReference>
<keyword evidence="1" id="KW-0812">Transmembrane</keyword>
<proteinExistence type="predicted"/>